<dbReference type="Proteomes" id="UP000327013">
    <property type="component" value="Chromosome 2"/>
</dbReference>
<dbReference type="AlphaFoldDB" id="A0A5N6QWG4"/>
<evidence type="ECO:0000313" key="5">
    <source>
        <dbReference type="EMBL" id="KAE8010359.1"/>
    </source>
</evidence>
<comment type="similarity">
    <text evidence="2">Belongs to the NPR1-interactor family.</text>
</comment>
<organism evidence="5 6">
    <name type="scientific">Carpinus fangiana</name>
    <dbReference type="NCBI Taxonomy" id="176857"/>
    <lineage>
        <taxon>Eukaryota</taxon>
        <taxon>Viridiplantae</taxon>
        <taxon>Streptophyta</taxon>
        <taxon>Embryophyta</taxon>
        <taxon>Tracheophyta</taxon>
        <taxon>Spermatophyta</taxon>
        <taxon>Magnoliopsida</taxon>
        <taxon>eudicotyledons</taxon>
        <taxon>Gunneridae</taxon>
        <taxon>Pentapetalae</taxon>
        <taxon>rosids</taxon>
        <taxon>fabids</taxon>
        <taxon>Fagales</taxon>
        <taxon>Betulaceae</taxon>
        <taxon>Carpinus</taxon>
    </lineage>
</organism>
<evidence type="ECO:0000256" key="3">
    <source>
        <dbReference type="ARBA" id="ARBA00023242"/>
    </source>
</evidence>
<dbReference type="OrthoDB" id="1304316at2759"/>
<dbReference type="Pfam" id="PF15699">
    <property type="entry name" value="NPR1_interact"/>
    <property type="match status" value="1"/>
</dbReference>
<feature type="compositionally biased region" description="Basic and acidic residues" evidence="4">
    <location>
        <begin position="39"/>
        <end position="93"/>
    </location>
</feature>
<evidence type="ECO:0000256" key="2">
    <source>
        <dbReference type="ARBA" id="ARBA00009937"/>
    </source>
</evidence>
<feature type="region of interest" description="Disordered" evidence="4">
    <location>
        <begin position="1"/>
        <end position="133"/>
    </location>
</feature>
<accession>A0A5N6QWG4</accession>
<reference evidence="5 6" key="1">
    <citation type="submission" date="2019-06" db="EMBL/GenBank/DDBJ databases">
        <title>A chromosomal-level reference genome of Carpinus fangiana (Coryloideae, Betulaceae).</title>
        <authorList>
            <person name="Yang X."/>
            <person name="Wang Z."/>
            <person name="Zhang L."/>
            <person name="Hao G."/>
            <person name="Liu J."/>
            <person name="Yang Y."/>
        </authorList>
    </citation>
    <scope>NUCLEOTIDE SEQUENCE [LARGE SCALE GENOMIC DNA]</scope>
    <source>
        <strain evidence="5">Cfa_2016G</strain>
        <tissue evidence="5">Leaf</tissue>
    </source>
</reference>
<evidence type="ECO:0000256" key="4">
    <source>
        <dbReference type="SAM" id="MobiDB-lite"/>
    </source>
</evidence>
<feature type="compositionally biased region" description="Acidic residues" evidence="4">
    <location>
        <begin position="13"/>
        <end position="25"/>
    </location>
</feature>
<dbReference type="PANTHER" id="PTHR33669:SF26">
    <property type="entry name" value="PROTEIN NIM1-INTERACTING 3"/>
    <property type="match status" value="1"/>
</dbReference>
<gene>
    <name evidence="5" type="ORF">FH972_006734</name>
</gene>
<dbReference type="EMBL" id="CM017322">
    <property type="protein sequence ID" value="KAE8010359.1"/>
    <property type="molecule type" value="Genomic_DNA"/>
</dbReference>
<keyword evidence="3" id="KW-0539">Nucleus</keyword>
<dbReference type="GO" id="GO:0005634">
    <property type="term" value="C:nucleus"/>
    <property type="evidence" value="ECO:0007669"/>
    <property type="project" value="UniProtKB-SubCell"/>
</dbReference>
<comment type="subcellular location">
    <subcellularLocation>
        <location evidence="1">Nucleus</location>
    </subcellularLocation>
</comment>
<protein>
    <submittedName>
        <fullName evidence="5">Uncharacterized protein</fullName>
    </submittedName>
</protein>
<dbReference type="InterPro" id="IPR031425">
    <property type="entry name" value="NPR1/NH1-interacting"/>
</dbReference>
<name>A0A5N6QWG4_9ROSI</name>
<feature type="compositionally biased region" description="Gly residues" evidence="4">
    <location>
        <begin position="117"/>
        <end position="126"/>
    </location>
</feature>
<evidence type="ECO:0000256" key="1">
    <source>
        <dbReference type="ARBA" id="ARBA00004123"/>
    </source>
</evidence>
<sequence>MAGERKKRKMESEEGEGEGEEDGDEEERKMEMFFALIRSTRDVRDRLRGGLNEAKEKGSEDQKKLVEKESKAIWKPTFRPEDFMQDDKSKRPPGDVQEAGPSKREKGEDEKKDGKEGGGGGGGGNGIDLNLSL</sequence>
<keyword evidence="6" id="KW-1185">Reference proteome</keyword>
<dbReference type="GO" id="GO:0010112">
    <property type="term" value="P:regulation of systemic acquired resistance"/>
    <property type="evidence" value="ECO:0007669"/>
    <property type="project" value="InterPro"/>
</dbReference>
<feature type="compositionally biased region" description="Basic and acidic residues" evidence="4">
    <location>
        <begin position="101"/>
        <end position="116"/>
    </location>
</feature>
<dbReference type="PANTHER" id="PTHR33669">
    <property type="entry name" value="PROTEIN NEGATIVE REGULATOR OF RESISTANCE"/>
    <property type="match status" value="1"/>
</dbReference>
<evidence type="ECO:0000313" key="6">
    <source>
        <dbReference type="Proteomes" id="UP000327013"/>
    </source>
</evidence>
<proteinExistence type="inferred from homology"/>